<dbReference type="InterPro" id="IPR031303">
    <property type="entry name" value="C5_meth_CS"/>
</dbReference>
<evidence type="ECO:0000256" key="3">
    <source>
        <dbReference type="ARBA" id="ARBA00022691"/>
    </source>
</evidence>
<evidence type="ECO:0000256" key="4">
    <source>
        <dbReference type="ARBA" id="ARBA00022747"/>
    </source>
</evidence>
<dbReference type="PROSITE" id="PS51679">
    <property type="entry name" value="SAM_MT_C5"/>
    <property type="match status" value="1"/>
</dbReference>
<reference evidence="8 9" key="1">
    <citation type="submission" date="2016-10" db="EMBL/GenBank/DDBJ databases">
        <authorList>
            <person name="de Groot N.N."/>
        </authorList>
    </citation>
    <scope>NUCLEOTIDE SEQUENCE [LARGE SCALE GENOMIC DNA]</scope>
    <source>
        <strain evidence="8 9">DSM 9236</strain>
    </source>
</reference>
<proteinExistence type="inferred from homology"/>
<comment type="similarity">
    <text evidence="5 6">Belongs to the class I-like SAM-binding methyltransferase superfamily. C5-methyltransferase family.</text>
</comment>
<dbReference type="EC" id="2.1.1.37" evidence="7"/>
<dbReference type="GO" id="GO:0003886">
    <property type="term" value="F:DNA (cytosine-5-)-methyltransferase activity"/>
    <property type="evidence" value="ECO:0007669"/>
    <property type="project" value="UniProtKB-EC"/>
</dbReference>
<dbReference type="PRINTS" id="PR00105">
    <property type="entry name" value="C5METTRFRASE"/>
</dbReference>
<dbReference type="SUPFAM" id="SSF53335">
    <property type="entry name" value="S-adenosyl-L-methionine-dependent methyltransferases"/>
    <property type="match status" value="1"/>
</dbReference>
<keyword evidence="4" id="KW-0680">Restriction system</keyword>
<dbReference type="PROSITE" id="PS00095">
    <property type="entry name" value="C5_MTASE_2"/>
    <property type="match status" value="1"/>
</dbReference>
<dbReference type="AlphaFoldDB" id="A0A1I2BZW4"/>
<dbReference type="RefSeq" id="WP_177205969.1">
    <property type="nucleotide sequence ID" value="NZ_FONL01000010.1"/>
</dbReference>
<evidence type="ECO:0000256" key="7">
    <source>
        <dbReference type="RuleBase" id="RU000417"/>
    </source>
</evidence>
<evidence type="ECO:0000256" key="6">
    <source>
        <dbReference type="RuleBase" id="RU000416"/>
    </source>
</evidence>
<keyword evidence="9" id="KW-1185">Reference proteome</keyword>
<dbReference type="Gene3D" id="3.40.50.150">
    <property type="entry name" value="Vaccinia Virus protein VP39"/>
    <property type="match status" value="1"/>
</dbReference>
<keyword evidence="2 5" id="KW-0808">Transferase</keyword>
<dbReference type="NCBIfam" id="TIGR00675">
    <property type="entry name" value="dcm"/>
    <property type="match status" value="1"/>
</dbReference>
<dbReference type="InterPro" id="IPR050390">
    <property type="entry name" value="C5-Methyltransferase"/>
</dbReference>
<protein>
    <recommendedName>
        <fullName evidence="7">Cytosine-specific methyltransferase</fullName>
        <ecNumber evidence="7">2.1.1.37</ecNumber>
    </recommendedName>
</protein>
<dbReference type="STRING" id="1123323.SAMN05216245_11063"/>
<dbReference type="InterPro" id="IPR029063">
    <property type="entry name" value="SAM-dependent_MTases_sf"/>
</dbReference>
<evidence type="ECO:0000313" key="8">
    <source>
        <dbReference type="EMBL" id="SFE61398.1"/>
    </source>
</evidence>
<dbReference type="GO" id="GO:0003677">
    <property type="term" value="F:DNA binding"/>
    <property type="evidence" value="ECO:0007669"/>
    <property type="project" value="TreeGrafter"/>
</dbReference>
<dbReference type="Proteomes" id="UP000198896">
    <property type="component" value="Unassembled WGS sequence"/>
</dbReference>
<feature type="active site" evidence="5">
    <location>
        <position position="102"/>
    </location>
</feature>
<accession>A0A1I2BZW4</accession>
<dbReference type="PANTHER" id="PTHR10629:SF52">
    <property type="entry name" value="DNA (CYTOSINE-5)-METHYLTRANSFERASE 1"/>
    <property type="match status" value="1"/>
</dbReference>
<dbReference type="GO" id="GO:0032259">
    <property type="term" value="P:methylation"/>
    <property type="evidence" value="ECO:0007669"/>
    <property type="project" value="UniProtKB-KW"/>
</dbReference>
<keyword evidence="3 5" id="KW-0949">S-adenosyl-L-methionine</keyword>
<keyword evidence="1 5" id="KW-0489">Methyltransferase</keyword>
<dbReference type="GO" id="GO:0009307">
    <property type="term" value="P:DNA restriction-modification system"/>
    <property type="evidence" value="ECO:0007669"/>
    <property type="project" value="UniProtKB-KW"/>
</dbReference>
<dbReference type="PROSITE" id="PS00094">
    <property type="entry name" value="C5_MTASE_1"/>
    <property type="match status" value="1"/>
</dbReference>
<comment type="catalytic activity">
    <reaction evidence="7">
        <text>a 2'-deoxycytidine in DNA + S-adenosyl-L-methionine = a 5-methyl-2'-deoxycytidine in DNA + S-adenosyl-L-homocysteine + H(+)</text>
        <dbReference type="Rhea" id="RHEA:13681"/>
        <dbReference type="Rhea" id="RHEA-COMP:11369"/>
        <dbReference type="Rhea" id="RHEA-COMP:11370"/>
        <dbReference type="ChEBI" id="CHEBI:15378"/>
        <dbReference type="ChEBI" id="CHEBI:57856"/>
        <dbReference type="ChEBI" id="CHEBI:59789"/>
        <dbReference type="ChEBI" id="CHEBI:85452"/>
        <dbReference type="ChEBI" id="CHEBI:85454"/>
        <dbReference type="EC" id="2.1.1.37"/>
    </reaction>
</comment>
<evidence type="ECO:0000256" key="2">
    <source>
        <dbReference type="ARBA" id="ARBA00022679"/>
    </source>
</evidence>
<gene>
    <name evidence="8" type="ORF">SAMN05216245_11063</name>
</gene>
<dbReference type="Pfam" id="PF00145">
    <property type="entry name" value="DNA_methylase"/>
    <property type="match status" value="1"/>
</dbReference>
<evidence type="ECO:0000256" key="5">
    <source>
        <dbReference type="PROSITE-ProRule" id="PRU01016"/>
    </source>
</evidence>
<sequence length="349" mass="39019">MATDKTNIYLQRLNSFGKKVQYKFNCISLFSGGGGLDLGAHFAGFKTHLVSDIIPAYTDTIKANLPHVFAYNDDAMELTPEKIRSLSNIDGDIDLIIAGPPCQAFSIMGKRKSLDDPRGRLTIKYFQLVSGLRPKAFLFENVPGLMTVNHGKDFSNLLAFIEKETGYQIFKTKLNAADFGIPQERERIFIVGFRPDVYCDSFAFPEKATGVYQNQLTDKMPSKYALENIKELPNQVIRVHTETVKKRFAAVPQGGRDRGSYSDKLRPEMPSGTVMIGSSAGGARPFIHPYEPRALTVRETARLQSFPDWYVFLGSRTEQYRQVGNAVPPLLAYEILTAIGKVLEEQNVS</sequence>
<dbReference type="InterPro" id="IPR001525">
    <property type="entry name" value="C5_MeTfrase"/>
</dbReference>
<organism evidence="8 9">
    <name type="scientific">Succiniclasticum ruminis DSM 9236</name>
    <dbReference type="NCBI Taxonomy" id="1123323"/>
    <lineage>
        <taxon>Bacteria</taxon>
        <taxon>Bacillati</taxon>
        <taxon>Bacillota</taxon>
        <taxon>Negativicutes</taxon>
        <taxon>Acidaminococcales</taxon>
        <taxon>Acidaminococcaceae</taxon>
        <taxon>Succiniclasticum</taxon>
    </lineage>
</organism>
<dbReference type="InterPro" id="IPR018117">
    <property type="entry name" value="C5_DNA_meth_AS"/>
</dbReference>
<dbReference type="EMBL" id="FONL01000010">
    <property type="protein sequence ID" value="SFE61398.1"/>
    <property type="molecule type" value="Genomic_DNA"/>
</dbReference>
<name>A0A1I2BZW4_9FIRM</name>
<dbReference type="PANTHER" id="PTHR10629">
    <property type="entry name" value="CYTOSINE-SPECIFIC METHYLTRANSFERASE"/>
    <property type="match status" value="1"/>
</dbReference>
<evidence type="ECO:0000313" key="9">
    <source>
        <dbReference type="Proteomes" id="UP000198896"/>
    </source>
</evidence>
<dbReference type="GO" id="GO:0044027">
    <property type="term" value="P:negative regulation of gene expression via chromosomal CpG island methylation"/>
    <property type="evidence" value="ECO:0007669"/>
    <property type="project" value="TreeGrafter"/>
</dbReference>
<dbReference type="Gene3D" id="3.90.120.10">
    <property type="entry name" value="DNA Methylase, subunit A, domain 2"/>
    <property type="match status" value="1"/>
</dbReference>
<evidence type="ECO:0000256" key="1">
    <source>
        <dbReference type="ARBA" id="ARBA00022603"/>
    </source>
</evidence>